<dbReference type="Proteomes" id="UP000224563">
    <property type="component" value="Unassembled WGS sequence"/>
</dbReference>
<dbReference type="EMBL" id="PDYG01000070">
    <property type="protein sequence ID" value="PHU37294.1"/>
    <property type="molecule type" value="Genomic_DNA"/>
</dbReference>
<reference evidence="2 3" key="1">
    <citation type="submission" date="2017-10" db="EMBL/GenBank/DDBJ databases">
        <title>Resolving the taxonomy of Roseburia spp., Eubacterium rectale and Agathobacter spp. through phylogenomic analysis.</title>
        <authorList>
            <person name="Sheridan P.O."/>
            <person name="Walker A.W."/>
            <person name="Duncan S.H."/>
            <person name="Scott K.P."/>
            <person name="Toole P.W.O."/>
            <person name="Luis P."/>
            <person name="Flint H.J."/>
        </authorList>
    </citation>
    <scope>NUCLEOTIDE SEQUENCE [LARGE SCALE GENOMIC DNA]</scope>
    <source>
        <strain evidence="2 3">JK623</strain>
    </source>
</reference>
<organism evidence="2 3">
    <name type="scientific">Agathobacter ruminis</name>
    <dbReference type="NCBI Taxonomy" id="1712665"/>
    <lineage>
        <taxon>Bacteria</taxon>
        <taxon>Bacillati</taxon>
        <taxon>Bacillota</taxon>
        <taxon>Clostridia</taxon>
        <taxon>Lachnospirales</taxon>
        <taxon>Lachnospiraceae</taxon>
        <taxon>Agathobacter</taxon>
    </lineage>
</organism>
<feature type="transmembrane region" description="Helical" evidence="1">
    <location>
        <begin position="151"/>
        <end position="171"/>
    </location>
</feature>
<dbReference type="InterPro" id="IPR005325">
    <property type="entry name" value="DUF308_memb"/>
</dbReference>
<dbReference type="InterPro" id="IPR052712">
    <property type="entry name" value="Acid_resist_chaperone_HdeD"/>
</dbReference>
<dbReference type="GO" id="GO:0005886">
    <property type="term" value="C:plasma membrane"/>
    <property type="evidence" value="ECO:0007669"/>
    <property type="project" value="TreeGrafter"/>
</dbReference>
<dbReference type="PANTHER" id="PTHR34989:SF1">
    <property type="entry name" value="PROTEIN HDED"/>
    <property type="match status" value="1"/>
</dbReference>
<evidence type="ECO:0000256" key="1">
    <source>
        <dbReference type="SAM" id="Phobius"/>
    </source>
</evidence>
<gene>
    <name evidence="2" type="ORF">CSX02_08785</name>
</gene>
<accession>A0A2G3E211</accession>
<feature type="transmembrane region" description="Helical" evidence="1">
    <location>
        <begin position="125"/>
        <end position="145"/>
    </location>
</feature>
<feature type="transmembrane region" description="Helical" evidence="1">
    <location>
        <begin position="62"/>
        <end position="80"/>
    </location>
</feature>
<evidence type="ECO:0008006" key="4">
    <source>
        <dbReference type="Google" id="ProtNLM"/>
    </source>
</evidence>
<protein>
    <recommendedName>
        <fullName evidence="4">Acid-resistance membrane protein</fullName>
    </recommendedName>
</protein>
<sequence>MREFFKRIRIDYSLSSLITIALGIFFVAHPSFTFSAVGVMVAVILLVMGVILLSSYMFRPEAYGISAFMGAVLMLLGIWILIQPKIVMALIPIILGVLMFWHGIRGMKTAVEAKNFGSEHWWIGFLTSVASVVFGIFFVIDAFGVLDVMGVVFGIGLIFNGISNLICVTDASRSERQYRRDHPIDTEFIEDRHA</sequence>
<keyword evidence="1" id="KW-0472">Membrane</keyword>
<reference evidence="2 3" key="2">
    <citation type="submission" date="2017-10" db="EMBL/GenBank/DDBJ databases">
        <authorList>
            <person name="Banno H."/>
            <person name="Chua N.-H."/>
        </authorList>
    </citation>
    <scope>NUCLEOTIDE SEQUENCE [LARGE SCALE GENOMIC DNA]</scope>
    <source>
        <strain evidence="2 3">JK623</strain>
    </source>
</reference>
<keyword evidence="1" id="KW-0812">Transmembrane</keyword>
<dbReference type="RefSeq" id="WP_031544090.1">
    <property type="nucleotide sequence ID" value="NZ_JANSWH010000012.1"/>
</dbReference>
<feature type="transmembrane region" description="Helical" evidence="1">
    <location>
        <begin position="86"/>
        <end position="104"/>
    </location>
</feature>
<proteinExistence type="predicted"/>
<feature type="transmembrane region" description="Helical" evidence="1">
    <location>
        <begin position="34"/>
        <end position="55"/>
    </location>
</feature>
<feature type="transmembrane region" description="Helical" evidence="1">
    <location>
        <begin position="12"/>
        <end position="28"/>
    </location>
</feature>
<dbReference type="AlphaFoldDB" id="A0A2G3E211"/>
<comment type="caution">
    <text evidence="2">The sequence shown here is derived from an EMBL/GenBank/DDBJ whole genome shotgun (WGS) entry which is preliminary data.</text>
</comment>
<keyword evidence="3" id="KW-1185">Reference proteome</keyword>
<keyword evidence="1" id="KW-1133">Transmembrane helix</keyword>
<dbReference type="Pfam" id="PF03729">
    <property type="entry name" value="DUF308"/>
    <property type="match status" value="2"/>
</dbReference>
<name>A0A2G3E211_9FIRM</name>
<evidence type="ECO:0000313" key="3">
    <source>
        <dbReference type="Proteomes" id="UP000224563"/>
    </source>
</evidence>
<evidence type="ECO:0000313" key="2">
    <source>
        <dbReference type="EMBL" id="PHU37294.1"/>
    </source>
</evidence>
<dbReference type="PANTHER" id="PTHR34989">
    <property type="entry name" value="PROTEIN HDED"/>
    <property type="match status" value="1"/>
</dbReference>